<comment type="caution">
    <text evidence="1">The sequence shown here is derived from an EMBL/GenBank/DDBJ whole genome shotgun (WGS) entry which is preliminary data.</text>
</comment>
<keyword evidence="2" id="KW-1185">Reference proteome</keyword>
<reference evidence="1 2" key="1">
    <citation type="journal article" date="2015" name="Stand. Genomic Sci.">
        <title>Genomic Encyclopedia of Bacterial and Archaeal Type Strains, Phase III: the genomes of soil and plant-associated and newly described type strains.</title>
        <authorList>
            <person name="Whitman W.B."/>
            <person name="Woyke T."/>
            <person name="Klenk H.P."/>
            <person name="Zhou Y."/>
            <person name="Lilburn T.G."/>
            <person name="Beck B.J."/>
            <person name="De Vos P."/>
            <person name="Vandamme P."/>
            <person name="Eisen J.A."/>
            <person name="Garrity G."/>
            <person name="Hugenholtz P."/>
            <person name="Kyrpides N.C."/>
        </authorList>
    </citation>
    <scope>NUCLEOTIDE SEQUENCE [LARGE SCALE GENOMIC DNA]</scope>
    <source>
        <strain evidence="1 2">VKM Ac-2538</strain>
    </source>
</reference>
<protein>
    <submittedName>
        <fullName evidence="1">Uncharacterized protein</fullName>
    </submittedName>
</protein>
<name>A0ABY2BKH7_9ACTN</name>
<organism evidence="1 2">
    <name type="scientific">Kribbella orskensis</name>
    <dbReference type="NCBI Taxonomy" id="2512216"/>
    <lineage>
        <taxon>Bacteria</taxon>
        <taxon>Bacillati</taxon>
        <taxon>Actinomycetota</taxon>
        <taxon>Actinomycetes</taxon>
        <taxon>Propionibacteriales</taxon>
        <taxon>Kribbellaceae</taxon>
        <taxon>Kribbella</taxon>
    </lineage>
</organism>
<evidence type="ECO:0000313" key="1">
    <source>
        <dbReference type="EMBL" id="TCO23120.1"/>
    </source>
</evidence>
<sequence length="105" mass="11697">MAAADRDSGGALGHRLDSLWIAKLYVSERTALKVEGRHKLSVQALYDHLVGQAGLRYVWDDDPERGRRAILEIYLGDQRVLVVLYPADDPFGDAWNLGSAYPLDS</sequence>
<gene>
    <name evidence="1" type="ORF">EV644_106429</name>
</gene>
<proteinExistence type="predicted"/>
<evidence type="ECO:0000313" key="2">
    <source>
        <dbReference type="Proteomes" id="UP000295818"/>
    </source>
</evidence>
<dbReference type="Proteomes" id="UP000295818">
    <property type="component" value="Unassembled WGS sequence"/>
</dbReference>
<dbReference type="EMBL" id="SLWM01000006">
    <property type="protein sequence ID" value="TCO23120.1"/>
    <property type="molecule type" value="Genomic_DNA"/>
</dbReference>
<accession>A0ABY2BKH7</accession>